<dbReference type="Proteomes" id="UP001157418">
    <property type="component" value="Unassembled WGS sequence"/>
</dbReference>
<evidence type="ECO:0008006" key="3">
    <source>
        <dbReference type="Google" id="ProtNLM"/>
    </source>
</evidence>
<proteinExistence type="predicted"/>
<gene>
    <name evidence="1" type="ORF">LVIROSA_LOCUS19652</name>
</gene>
<reference evidence="1 2" key="1">
    <citation type="submission" date="2022-01" db="EMBL/GenBank/DDBJ databases">
        <authorList>
            <person name="Xiong W."/>
            <person name="Schranz E."/>
        </authorList>
    </citation>
    <scope>NUCLEOTIDE SEQUENCE [LARGE SCALE GENOMIC DNA]</scope>
</reference>
<keyword evidence="2" id="KW-1185">Reference proteome</keyword>
<dbReference type="AlphaFoldDB" id="A0AAU9N2N5"/>
<evidence type="ECO:0000313" key="2">
    <source>
        <dbReference type="Proteomes" id="UP001157418"/>
    </source>
</evidence>
<protein>
    <recommendedName>
        <fullName evidence="3">Solute carrier family 40 protein</fullName>
    </recommendedName>
</protein>
<accession>A0AAU9N2N5</accession>
<dbReference type="EMBL" id="CAKMRJ010003334">
    <property type="protein sequence ID" value="CAH1433042.1"/>
    <property type="molecule type" value="Genomic_DNA"/>
</dbReference>
<comment type="caution">
    <text evidence="1">The sequence shown here is derived from an EMBL/GenBank/DDBJ whole genome shotgun (WGS) entry which is preliminary data.</text>
</comment>
<organism evidence="1 2">
    <name type="scientific">Lactuca virosa</name>
    <dbReference type="NCBI Taxonomy" id="75947"/>
    <lineage>
        <taxon>Eukaryota</taxon>
        <taxon>Viridiplantae</taxon>
        <taxon>Streptophyta</taxon>
        <taxon>Embryophyta</taxon>
        <taxon>Tracheophyta</taxon>
        <taxon>Spermatophyta</taxon>
        <taxon>Magnoliopsida</taxon>
        <taxon>eudicotyledons</taxon>
        <taxon>Gunneridae</taxon>
        <taxon>Pentapetalae</taxon>
        <taxon>asterids</taxon>
        <taxon>campanulids</taxon>
        <taxon>Asterales</taxon>
        <taxon>Asteraceae</taxon>
        <taxon>Cichorioideae</taxon>
        <taxon>Cichorieae</taxon>
        <taxon>Lactucinae</taxon>
        <taxon>Lactuca</taxon>
    </lineage>
</organism>
<name>A0AAU9N2N5_9ASTR</name>
<evidence type="ECO:0000313" key="1">
    <source>
        <dbReference type="EMBL" id="CAH1433042.1"/>
    </source>
</evidence>
<sequence>MDDREWKTVVQIVAVKTQSTFHLSRINSNLAVVCSSVDRVLLLLPMIPSLPTIVSMLAGFVSGEGFELAWSNILIEFGFRSLVETWN</sequence>